<dbReference type="SUPFAM" id="SSF50341">
    <property type="entry name" value="CheW-like"/>
    <property type="match status" value="1"/>
</dbReference>
<evidence type="ECO:0000259" key="1">
    <source>
        <dbReference type="PROSITE" id="PS50851"/>
    </source>
</evidence>
<dbReference type="Gene3D" id="2.40.50.180">
    <property type="entry name" value="CheA-289, Domain 4"/>
    <property type="match status" value="1"/>
</dbReference>
<comment type="caution">
    <text evidence="2">The sequence shown here is derived from an EMBL/GenBank/DDBJ whole genome shotgun (WGS) entry which is preliminary data.</text>
</comment>
<keyword evidence="3" id="KW-1185">Reference proteome</keyword>
<name>A0ABN1EQF1_9PROT</name>
<evidence type="ECO:0000313" key="2">
    <source>
        <dbReference type="EMBL" id="GAA0571734.1"/>
    </source>
</evidence>
<dbReference type="PROSITE" id="PS50851">
    <property type="entry name" value="CHEW"/>
    <property type="match status" value="1"/>
</dbReference>
<gene>
    <name evidence="2" type="ORF">GCM10008942_20550</name>
</gene>
<dbReference type="Pfam" id="PF01584">
    <property type="entry name" value="CheW"/>
    <property type="match status" value="1"/>
</dbReference>
<protein>
    <submittedName>
        <fullName evidence="2">Chemotaxis protein CheW</fullName>
    </submittedName>
</protein>
<dbReference type="RefSeq" id="WP_166934199.1">
    <property type="nucleotide sequence ID" value="NZ_BAAADD010000005.1"/>
</dbReference>
<feature type="domain" description="CheW-like" evidence="1">
    <location>
        <begin position="6"/>
        <end position="146"/>
    </location>
</feature>
<organism evidence="2 3">
    <name type="scientific">Rhizomicrobium electricum</name>
    <dbReference type="NCBI Taxonomy" id="480070"/>
    <lineage>
        <taxon>Bacteria</taxon>
        <taxon>Pseudomonadati</taxon>
        <taxon>Pseudomonadota</taxon>
        <taxon>Alphaproteobacteria</taxon>
        <taxon>Micropepsales</taxon>
        <taxon>Micropepsaceae</taxon>
        <taxon>Rhizomicrobium</taxon>
    </lineage>
</organism>
<dbReference type="InterPro" id="IPR002545">
    <property type="entry name" value="CheW-lke_dom"/>
</dbReference>
<evidence type="ECO:0000313" key="3">
    <source>
        <dbReference type="Proteomes" id="UP001499951"/>
    </source>
</evidence>
<dbReference type="Proteomes" id="UP001499951">
    <property type="component" value="Unassembled WGS sequence"/>
</dbReference>
<accession>A0ABN1EQF1</accession>
<proteinExistence type="predicted"/>
<dbReference type="CDD" id="cd00732">
    <property type="entry name" value="CheW"/>
    <property type="match status" value="1"/>
</dbReference>
<dbReference type="InterPro" id="IPR039315">
    <property type="entry name" value="CheW"/>
</dbReference>
<dbReference type="PANTHER" id="PTHR22617">
    <property type="entry name" value="CHEMOTAXIS SENSOR HISTIDINE KINASE-RELATED"/>
    <property type="match status" value="1"/>
</dbReference>
<dbReference type="InterPro" id="IPR036061">
    <property type="entry name" value="CheW-like_dom_sf"/>
</dbReference>
<sequence length="148" mass="16076">MQTEGARQYIKFLATGQEFATDIMGVREIRGWTETTTVPHAADYVRGVVNLRGVVLPVIDLKARLGMGMTEVTPAHVIIVLQSGERSTGMLVDAVLDIMTLTEDQIQPMPDIVRETSNDYVEGVAVLDGRMVTLLGIDKLTAGVEAFG</sequence>
<dbReference type="PANTHER" id="PTHR22617:SF23">
    <property type="entry name" value="CHEMOTAXIS PROTEIN CHEW"/>
    <property type="match status" value="1"/>
</dbReference>
<dbReference type="EMBL" id="BAAADD010000005">
    <property type="protein sequence ID" value="GAA0571734.1"/>
    <property type="molecule type" value="Genomic_DNA"/>
</dbReference>
<dbReference type="Gene3D" id="2.30.30.40">
    <property type="entry name" value="SH3 Domains"/>
    <property type="match status" value="1"/>
</dbReference>
<dbReference type="SMART" id="SM00260">
    <property type="entry name" value="CheW"/>
    <property type="match status" value="1"/>
</dbReference>
<reference evidence="2 3" key="1">
    <citation type="journal article" date="2019" name="Int. J. Syst. Evol. Microbiol.">
        <title>The Global Catalogue of Microorganisms (GCM) 10K type strain sequencing project: providing services to taxonomists for standard genome sequencing and annotation.</title>
        <authorList>
            <consortium name="The Broad Institute Genomics Platform"/>
            <consortium name="The Broad Institute Genome Sequencing Center for Infectious Disease"/>
            <person name="Wu L."/>
            <person name="Ma J."/>
        </authorList>
    </citation>
    <scope>NUCLEOTIDE SEQUENCE [LARGE SCALE GENOMIC DNA]</scope>
    <source>
        <strain evidence="2 3">JCM 15089</strain>
    </source>
</reference>